<dbReference type="AlphaFoldDB" id="B6YTG6"/>
<dbReference type="InterPro" id="IPR008201">
    <property type="entry name" value="HepT-like"/>
</dbReference>
<sequence length="129" mass="15059">MNVEYIVESIELIKEAMPDSLEEFKLMGLAKDGIYKRLEFAIQALLEGLSELGRKREIIALSYSDLIRSLEEKGILPKETAEKAEFLAQLREVLIYDYDLMNDEIAFRNMEEYIEYVRELLEFLRGVEG</sequence>
<comment type="similarity">
    <text evidence="5">Belongs to the HepT RNase toxin family.</text>
</comment>
<keyword evidence="1" id="KW-0597">Phosphoprotein</keyword>
<proteinExistence type="inferred from homology"/>
<dbReference type="GO" id="GO:0016787">
    <property type="term" value="F:hydrolase activity"/>
    <property type="evidence" value="ECO:0007669"/>
    <property type="project" value="UniProtKB-KW"/>
</dbReference>
<evidence type="ECO:0000256" key="4">
    <source>
        <dbReference type="ARBA" id="ARBA00022801"/>
    </source>
</evidence>
<dbReference type="GO" id="GO:0110001">
    <property type="term" value="C:toxin-antitoxin complex"/>
    <property type="evidence" value="ECO:0007669"/>
    <property type="project" value="InterPro"/>
</dbReference>
<evidence type="ECO:0000313" key="7">
    <source>
        <dbReference type="Proteomes" id="UP000002727"/>
    </source>
</evidence>
<dbReference type="PATRIC" id="fig|523850.10.peg.371"/>
<dbReference type="InterPro" id="IPR037038">
    <property type="entry name" value="HepT-like_sf"/>
</dbReference>
<dbReference type="PANTHER" id="PTHR33397">
    <property type="entry name" value="UPF0331 PROTEIN YUTE"/>
    <property type="match status" value="1"/>
</dbReference>
<dbReference type="InterPro" id="IPR052379">
    <property type="entry name" value="Type_VII_TA_RNase"/>
</dbReference>
<dbReference type="Gene3D" id="1.20.120.580">
    <property type="entry name" value="bsu32300-like"/>
    <property type="match status" value="1"/>
</dbReference>
<gene>
    <name evidence="6" type="ordered locus">TON_0368</name>
</gene>
<keyword evidence="4" id="KW-0378">Hydrolase</keyword>
<dbReference type="PANTHER" id="PTHR33397:SF5">
    <property type="entry name" value="RNASE YUTE-RELATED"/>
    <property type="match status" value="1"/>
</dbReference>
<evidence type="ECO:0000313" key="6">
    <source>
        <dbReference type="EMBL" id="ACJ15853.1"/>
    </source>
</evidence>
<keyword evidence="7" id="KW-1185">Reference proteome</keyword>
<keyword evidence="3" id="KW-0540">Nuclease</keyword>
<reference evidence="6 7" key="1">
    <citation type="journal article" date="2008" name="J. Bacteriol.">
        <title>The complete genome sequence of Thermococcus onnurineus NA1 reveals a mixed heterotrophic and carboxydotrophic metabolism.</title>
        <authorList>
            <person name="Lee H.S."/>
            <person name="Kang S.G."/>
            <person name="Bae S.S."/>
            <person name="Lim J.K."/>
            <person name="Cho Y."/>
            <person name="Kim Y.J."/>
            <person name="Jeon J.H."/>
            <person name="Cha S.S."/>
            <person name="Kwon K.K."/>
            <person name="Kim H.T."/>
            <person name="Park C.J."/>
            <person name="Lee H.W."/>
            <person name="Kim S.I."/>
            <person name="Chun J."/>
            <person name="Colwell R.R."/>
            <person name="Kim S.J."/>
            <person name="Lee J.H."/>
        </authorList>
    </citation>
    <scope>NUCLEOTIDE SEQUENCE [LARGE SCALE GENOMIC DNA]</scope>
    <source>
        <strain evidence="6 7">NA1</strain>
    </source>
</reference>
<evidence type="ECO:0000256" key="3">
    <source>
        <dbReference type="ARBA" id="ARBA00022722"/>
    </source>
</evidence>
<accession>B6YTG6</accession>
<dbReference type="OrthoDB" id="25331at2157"/>
<dbReference type="STRING" id="523850.TON_0368"/>
<evidence type="ECO:0000256" key="5">
    <source>
        <dbReference type="ARBA" id="ARBA00024207"/>
    </source>
</evidence>
<dbReference type="Pfam" id="PF01934">
    <property type="entry name" value="HepT-like"/>
    <property type="match status" value="1"/>
</dbReference>
<dbReference type="GO" id="GO:0004540">
    <property type="term" value="F:RNA nuclease activity"/>
    <property type="evidence" value="ECO:0007669"/>
    <property type="project" value="InterPro"/>
</dbReference>
<evidence type="ECO:0000256" key="2">
    <source>
        <dbReference type="ARBA" id="ARBA00022649"/>
    </source>
</evidence>
<dbReference type="EMBL" id="CP000855">
    <property type="protein sequence ID" value="ACJ15853.1"/>
    <property type="molecule type" value="Genomic_DNA"/>
</dbReference>
<dbReference type="KEGG" id="ton:TON_0368"/>
<evidence type="ECO:0000256" key="1">
    <source>
        <dbReference type="ARBA" id="ARBA00022553"/>
    </source>
</evidence>
<dbReference type="Proteomes" id="UP000002727">
    <property type="component" value="Chromosome"/>
</dbReference>
<name>B6YTG6_THEON</name>
<dbReference type="HOGENOM" id="CLU_142825_1_0_2"/>
<dbReference type="SUPFAM" id="SSF81593">
    <property type="entry name" value="Nucleotidyltransferase substrate binding subunit/domain"/>
    <property type="match status" value="1"/>
</dbReference>
<dbReference type="eggNOG" id="arCOG02108">
    <property type="taxonomic scope" value="Archaea"/>
</dbReference>
<organism evidence="6 7">
    <name type="scientific">Thermococcus onnurineus (strain NA1)</name>
    <dbReference type="NCBI Taxonomy" id="523850"/>
    <lineage>
        <taxon>Archaea</taxon>
        <taxon>Methanobacteriati</taxon>
        <taxon>Methanobacteriota</taxon>
        <taxon>Thermococci</taxon>
        <taxon>Thermococcales</taxon>
        <taxon>Thermococcaceae</taxon>
        <taxon>Thermococcus</taxon>
    </lineage>
</organism>
<evidence type="ECO:0008006" key="8">
    <source>
        <dbReference type="Google" id="ProtNLM"/>
    </source>
</evidence>
<keyword evidence="2" id="KW-1277">Toxin-antitoxin system</keyword>
<protein>
    <recommendedName>
        <fullName evidence="8">DUF86 domain-containing protein</fullName>
    </recommendedName>
</protein>